<dbReference type="PANTHER" id="PTHR35861:SF1">
    <property type="entry name" value="PHAGE TAIL SHEATH PROTEIN"/>
    <property type="match status" value="1"/>
</dbReference>
<gene>
    <name evidence="4" type="ORF">KGQ19_32455</name>
</gene>
<dbReference type="RefSeq" id="WP_212016358.1">
    <property type="nucleotide sequence ID" value="NZ_JAAFYZ010000146.1"/>
</dbReference>
<sequence>MPTYLSPGVYVEEVASGSRPIEGVGTSVAAFVGLAPRGALNAPTLVTNWSQYVAEFGEFTEGYYLAHSVYGFFNNGGTTCYVVRVGGTEGGLAGPGSADGNGKAVSAGHRGVVTGAERQALAAGEPVTLGGFKVTVQPGAAGSVSVEVTDAPADKDDKGGADAAERFRLVVKVDDKPTETFDVSANKKAGRNYVTTQVRERSKFITVEEVGSGTLVRPENQTVQLAAPAGGAAGGELPVPVSTGSYIGDSADRTGFGGLEAIDEITMVAVPDLMSAYQQGSISEEEVKAVQTALIGHCELMGDRVAIIDPLPNLNAQQIRAWRQTGAGYDSHYAALYYPWIRVFDPAAGKSVAVPPSGHMAGVWARSDAERGVHKAPANEIVRGAVDLELQITKGEQDLLNPIGVNCIRAFPGRGIRIWGARTMSSDPAWRYLNVRRYFNYLEESILSGTQWVVFEPNDQALWARVRRNISAFLVNEWRGGALFGARAEDSFYVKCDEETNPPESVDVGRVICEIGIAPVKPAEFVVFRLAQISGGGSELEE</sequence>
<organism evidence="4 5">
    <name type="scientific">Catenulispora pinistramenti</name>
    <dbReference type="NCBI Taxonomy" id="2705254"/>
    <lineage>
        <taxon>Bacteria</taxon>
        <taxon>Bacillati</taxon>
        <taxon>Actinomycetota</taxon>
        <taxon>Actinomycetes</taxon>
        <taxon>Catenulisporales</taxon>
        <taxon>Catenulisporaceae</taxon>
        <taxon>Catenulispora</taxon>
    </lineage>
</organism>
<dbReference type="EMBL" id="JAAFYZ010000146">
    <property type="protein sequence ID" value="MBS2551590.1"/>
    <property type="molecule type" value="Genomic_DNA"/>
</dbReference>
<protein>
    <submittedName>
        <fullName evidence="4">Phage tail sheath family protein</fullName>
    </submittedName>
</protein>
<dbReference type="InterPro" id="IPR035089">
    <property type="entry name" value="Phage_sheath_subtilisin"/>
</dbReference>
<keyword evidence="5" id="KW-1185">Reference proteome</keyword>
<comment type="caution">
    <text evidence="4">The sequence shown here is derived from an EMBL/GenBank/DDBJ whole genome shotgun (WGS) entry which is preliminary data.</text>
</comment>
<dbReference type="Pfam" id="PF04984">
    <property type="entry name" value="Phage_sheath_1"/>
    <property type="match status" value="1"/>
</dbReference>
<name>A0ABS5L021_9ACTN</name>
<evidence type="ECO:0000256" key="1">
    <source>
        <dbReference type="ARBA" id="ARBA00008005"/>
    </source>
</evidence>
<evidence type="ECO:0000313" key="5">
    <source>
        <dbReference type="Proteomes" id="UP000730482"/>
    </source>
</evidence>
<reference evidence="4 5" key="1">
    <citation type="submission" date="2020-02" db="EMBL/GenBank/DDBJ databases">
        <title>Acidophilic actinobacteria isolated from forest soil.</title>
        <authorList>
            <person name="Golinska P."/>
        </authorList>
    </citation>
    <scope>NUCLEOTIDE SEQUENCE [LARGE SCALE GENOMIC DNA]</scope>
    <source>
        <strain evidence="4 5">NL8</strain>
    </source>
</reference>
<evidence type="ECO:0000259" key="2">
    <source>
        <dbReference type="Pfam" id="PF04984"/>
    </source>
</evidence>
<comment type="similarity">
    <text evidence="1">Belongs to the myoviridae tail sheath protein family.</text>
</comment>
<proteinExistence type="inferred from homology"/>
<accession>A0ABS5L021</accession>
<dbReference type="InterPro" id="IPR052042">
    <property type="entry name" value="Tail_sheath_structural"/>
</dbReference>
<dbReference type="InterPro" id="IPR020287">
    <property type="entry name" value="Tail_sheath_C"/>
</dbReference>
<dbReference type="Gene3D" id="3.40.50.11780">
    <property type="match status" value="2"/>
</dbReference>
<dbReference type="Proteomes" id="UP000730482">
    <property type="component" value="Unassembled WGS sequence"/>
</dbReference>
<dbReference type="Pfam" id="PF17482">
    <property type="entry name" value="Phage_sheath_1C"/>
    <property type="match status" value="1"/>
</dbReference>
<evidence type="ECO:0000313" key="4">
    <source>
        <dbReference type="EMBL" id="MBS2551590.1"/>
    </source>
</evidence>
<evidence type="ECO:0000259" key="3">
    <source>
        <dbReference type="Pfam" id="PF17482"/>
    </source>
</evidence>
<dbReference type="PANTHER" id="PTHR35861">
    <property type="match status" value="1"/>
</dbReference>
<feature type="domain" description="Tail sheath protein C-terminal" evidence="3">
    <location>
        <begin position="425"/>
        <end position="530"/>
    </location>
</feature>
<feature type="domain" description="Tail sheath protein subtilisin-like" evidence="2">
    <location>
        <begin position="284"/>
        <end position="424"/>
    </location>
</feature>